<comment type="caution">
    <text evidence="6">The sequence shown here is derived from an EMBL/GenBank/DDBJ whole genome shotgun (WGS) entry which is preliminary data.</text>
</comment>
<dbReference type="PANTHER" id="PTHR46468:SF1">
    <property type="entry name" value="SENTRIN-SPECIFIC PROTEASE 8"/>
    <property type="match status" value="1"/>
</dbReference>
<feature type="domain" description="Ubiquitin-like protease family profile" evidence="5">
    <location>
        <begin position="15"/>
        <end position="178"/>
    </location>
</feature>
<dbReference type="InterPro" id="IPR038765">
    <property type="entry name" value="Papain-like_cys_pep_sf"/>
</dbReference>
<dbReference type="InterPro" id="IPR044613">
    <property type="entry name" value="Nep1/2-like"/>
</dbReference>
<dbReference type="AlphaFoldDB" id="A0A210QSH5"/>
<dbReference type="GO" id="GO:0019784">
    <property type="term" value="F:deNEDDylase activity"/>
    <property type="evidence" value="ECO:0007669"/>
    <property type="project" value="InterPro"/>
</dbReference>
<evidence type="ECO:0000313" key="7">
    <source>
        <dbReference type="Proteomes" id="UP000242188"/>
    </source>
</evidence>
<evidence type="ECO:0000256" key="3">
    <source>
        <dbReference type="ARBA" id="ARBA00022801"/>
    </source>
</evidence>
<sequence length="220" mass="24975">MADEDNDIVLSFNDSLLRKSDLKLLEGAHWLNDKLIGFCFEYFEREKFSHSGDRLCLISPDVTQFIKLSPVEELGVFLEPLNLKVKEFVFMAVNDNSNPDIAGGTHWSLLVYIRCRQEFRHYDSYGSANKEIAKQLALKIQPFVLAPRGRMKVIEADSPQQQNGYDCGLYVIATAEHKCKELCEGFCVSLLDTVNSTSMKDKRQQLIKLIHTVASEFSGS</sequence>
<evidence type="ECO:0000259" key="5">
    <source>
        <dbReference type="PROSITE" id="PS50600"/>
    </source>
</evidence>
<evidence type="ECO:0000313" key="6">
    <source>
        <dbReference type="EMBL" id="OWF51662.1"/>
    </source>
</evidence>
<dbReference type="OrthoDB" id="5065855at2759"/>
<dbReference type="EMBL" id="NEDP02002179">
    <property type="protein sequence ID" value="OWF51662.1"/>
    <property type="molecule type" value="Genomic_DNA"/>
</dbReference>
<dbReference type="GO" id="GO:0006508">
    <property type="term" value="P:proteolysis"/>
    <property type="evidence" value="ECO:0007669"/>
    <property type="project" value="UniProtKB-KW"/>
</dbReference>
<dbReference type="Proteomes" id="UP000242188">
    <property type="component" value="Unassembled WGS sequence"/>
</dbReference>
<protein>
    <submittedName>
        <fullName evidence="6">Sentrin-specific protease 8</fullName>
    </submittedName>
</protein>
<gene>
    <name evidence="6" type="ORF">KP79_PYT11725</name>
</gene>
<organism evidence="6 7">
    <name type="scientific">Mizuhopecten yessoensis</name>
    <name type="common">Japanese scallop</name>
    <name type="synonym">Patinopecten yessoensis</name>
    <dbReference type="NCBI Taxonomy" id="6573"/>
    <lineage>
        <taxon>Eukaryota</taxon>
        <taxon>Metazoa</taxon>
        <taxon>Spiralia</taxon>
        <taxon>Lophotrochozoa</taxon>
        <taxon>Mollusca</taxon>
        <taxon>Bivalvia</taxon>
        <taxon>Autobranchia</taxon>
        <taxon>Pteriomorphia</taxon>
        <taxon>Pectinida</taxon>
        <taxon>Pectinoidea</taxon>
        <taxon>Pectinidae</taxon>
        <taxon>Mizuhopecten</taxon>
    </lineage>
</organism>
<dbReference type="GO" id="GO:0008234">
    <property type="term" value="F:cysteine-type peptidase activity"/>
    <property type="evidence" value="ECO:0007669"/>
    <property type="project" value="UniProtKB-KW"/>
</dbReference>
<dbReference type="SUPFAM" id="SSF54001">
    <property type="entry name" value="Cysteine proteinases"/>
    <property type="match status" value="1"/>
</dbReference>
<keyword evidence="3" id="KW-0378">Hydrolase</keyword>
<dbReference type="InterPro" id="IPR003653">
    <property type="entry name" value="Peptidase_C48_C"/>
</dbReference>
<name>A0A210QSH5_MIZYE</name>
<evidence type="ECO:0000256" key="4">
    <source>
        <dbReference type="ARBA" id="ARBA00022807"/>
    </source>
</evidence>
<dbReference type="PANTHER" id="PTHR46468">
    <property type="entry name" value="SENTRIN-SPECIFIC PROTEASE 8"/>
    <property type="match status" value="1"/>
</dbReference>
<dbReference type="Gene3D" id="3.40.395.10">
    <property type="entry name" value="Adenoviral Proteinase, Chain A"/>
    <property type="match status" value="1"/>
</dbReference>
<keyword evidence="7" id="KW-1185">Reference proteome</keyword>
<keyword evidence="4" id="KW-0788">Thiol protease</keyword>
<comment type="similarity">
    <text evidence="1">Belongs to the peptidase C48 family.</text>
</comment>
<dbReference type="Pfam" id="PF02902">
    <property type="entry name" value="Peptidase_C48"/>
    <property type="match status" value="1"/>
</dbReference>
<reference evidence="6 7" key="1">
    <citation type="journal article" date="2017" name="Nat. Ecol. Evol.">
        <title>Scallop genome provides insights into evolution of bilaterian karyotype and development.</title>
        <authorList>
            <person name="Wang S."/>
            <person name="Zhang J."/>
            <person name="Jiao W."/>
            <person name="Li J."/>
            <person name="Xun X."/>
            <person name="Sun Y."/>
            <person name="Guo X."/>
            <person name="Huan P."/>
            <person name="Dong B."/>
            <person name="Zhang L."/>
            <person name="Hu X."/>
            <person name="Sun X."/>
            <person name="Wang J."/>
            <person name="Zhao C."/>
            <person name="Wang Y."/>
            <person name="Wang D."/>
            <person name="Huang X."/>
            <person name="Wang R."/>
            <person name="Lv J."/>
            <person name="Li Y."/>
            <person name="Zhang Z."/>
            <person name="Liu B."/>
            <person name="Lu W."/>
            <person name="Hui Y."/>
            <person name="Liang J."/>
            <person name="Zhou Z."/>
            <person name="Hou R."/>
            <person name="Li X."/>
            <person name="Liu Y."/>
            <person name="Li H."/>
            <person name="Ning X."/>
            <person name="Lin Y."/>
            <person name="Zhao L."/>
            <person name="Xing Q."/>
            <person name="Dou J."/>
            <person name="Li Y."/>
            <person name="Mao J."/>
            <person name="Guo H."/>
            <person name="Dou H."/>
            <person name="Li T."/>
            <person name="Mu C."/>
            <person name="Jiang W."/>
            <person name="Fu Q."/>
            <person name="Fu X."/>
            <person name="Miao Y."/>
            <person name="Liu J."/>
            <person name="Yu Q."/>
            <person name="Li R."/>
            <person name="Liao H."/>
            <person name="Li X."/>
            <person name="Kong Y."/>
            <person name="Jiang Z."/>
            <person name="Chourrout D."/>
            <person name="Li R."/>
            <person name="Bao Z."/>
        </authorList>
    </citation>
    <scope>NUCLEOTIDE SEQUENCE [LARGE SCALE GENOMIC DNA]</scope>
    <source>
        <strain evidence="6 7">PY_sf001</strain>
    </source>
</reference>
<dbReference type="GO" id="GO:0000338">
    <property type="term" value="P:protein deneddylation"/>
    <property type="evidence" value="ECO:0007669"/>
    <property type="project" value="TreeGrafter"/>
</dbReference>
<accession>A0A210QSH5</accession>
<evidence type="ECO:0000256" key="1">
    <source>
        <dbReference type="ARBA" id="ARBA00005234"/>
    </source>
</evidence>
<evidence type="ECO:0000256" key="2">
    <source>
        <dbReference type="ARBA" id="ARBA00022670"/>
    </source>
</evidence>
<proteinExistence type="inferred from homology"/>
<keyword evidence="2 6" id="KW-0645">Protease</keyword>
<dbReference type="PROSITE" id="PS50600">
    <property type="entry name" value="ULP_PROTEASE"/>
    <property type="match status" value="1"/>
</dbReference>
<dbReference type="STRING" id="6573.A0A210QSH5"/>